<evidence type="ECO:0000256" key="1">
    <source>
        <dbReference type="SAM" id="MobiDB-lite"/>
    </source>
</evidence>
<name>A0A1I7XDN3_HETBA</name>
<protein>
    <submittedName>
        <fullName evidence="3">DBR1 domain-containing protein</fullName>
    </submittedName>
</protein>
<keyword evidence="2" id="KW-1185">Reference proteome</keyword>
<accession>A0A1I7XDN3</accession>
<dbReference type="WBParaSite" id="Hba_15815">
    <property type="protein sequence ID" value="Hba_15815"/>
    <property type="gene ID" value="Hba_15815"/>
</dbReference>
<feature type="region of interest" description="Disordered" evidence="1">
    <location>
        <begin position="1"/>
        <end position="42"/>
    </location>
</feature>
<feature type="compositionally biased region" description="Polar residues" evidence="1">
    <location>
        <begin position="1"/>
        <end position="11"/>
    </location>
</feature>
<dbReference type="AlphaFoldDB" id="A0A1I7XDN3"/>
<evidence type="ECO:0000313" key="2">
    <source>
        <dbReference type="Proteomes" id="UP000095283"/>
    </source>
</evidence>
<dbReference type="Proteomes" id="UP000095283">
    <property type="component" value="Unplaced"/>
</dbReference>
<evidence type="ECO:0000313" key="3">
    <source>
        <dbReference type="WBParaSite" id="Hba_15815"/>
    </source>
</evidence>
<feature type="compositionally biased region" description="Polar residues" evidence="1">
    <location>
        <begin position="22"/>
        <end position="31"/>
    </location>
</feature>
<organism evidence="2 3">
    <name type="scientific">Heterorhabditis bacteriophora</name>
    <name type="common">Entomopathogenic nematode worm</name>
    <dbReference type="NCBI Taxonomy" id="37862"/>
    <lineage>
        <taxon>Eukaryota</taxon>
        <taxon>Metazoa</taxon>
        <taxon>Ecdysozoa</taxon>
        <taxon>Nematoda</taxon>
        <taxon>Chromadorea</taxon>
        <taxon>Rhabditida</taxon>
        <taxon>Rhabditina</taxon>
        <taxon>Rhabditomorpha</taxon>
        <taxon>Strongyloidea</taxon>
        <taxon>Heterorhabditidae</taxon>
        <taxon>Heterorhabditis</taxon>
    </lineage>
</organism>
<proteinExistence type="predicted"/>
<feature type="compositionally biased region" description="Basic and acidic residues" evidence="1">
    <location>
        <begin position="32"/>
        <end position="42"/>
    </location>
</feature>
<reference evidence="3" key="1">
    <citation type="submission" date="2016-11" db="UniProtKB">
        <authorList>
            <consortium name="WormBaseParasite"/>
        </authorList>
    </citation>
    <scope>IDENTIFICATION</scope>
</reference>
<sequence>MPSTSLPLPQNDSRESFPVTLKNPNISNENKSSGRNDEQKEDWIMDPTWTTEYNVNYVCDDTNLNIAPCEHFRNLSDIRNRRYSGTNPQRNLRLHLPRFPLLGTLYEEDSIDLIYSDDSIDKEGQESANNRFATVQH</sequence>